<name>A0A850T9T6_9BACT</name>
<keyword evidence="2" id="KW-1185">Reference proteome</keyword>
<proteinExistence type="predicted"/>
<reference evidence="1 2" key="1">
    <citation type="submission" date="2020-06" db="EMBL/GenBank/DDBJ databases">
        <title>High-quality draft genome of sulfate reducer Desulfobacter latus type strain AcrS2 isolated from marine sediment.</title>
        <authorList>
            <person name="Hoppe M."/>
            <person name="Larsen C.K."/>
            <person name="Marshall I.P.G."/>
            <person name="Schramm A."/>
            <person name="Marietou A.G."/>
        </authorList>
    </citation>
    <scope>NUCLEOTIDE SEQUENCE [LARGE SCALE GENOMIC DNA]</scope>
    <source>
        <strain evidence="1 2">AcRS2</strain>
    </source>
</reference>
<sequence>MNIRPNLLSDSVIEDPTPIDWYFVTNHLNLYYMMGAGMFLPDNGFGKKYYTDILSKFPGNLVFFANKIPEGAVDMSVQEAAHLIPCVAQVSMKSLKGPVNTIDGFGTIRQNVTFPFELSGDEGAVIFPAPIPISWLKTIHFNSRSDMMKFKEGAQDFNNIDPSLFMTKVKKDIFKKNKKTKPEDIFNASDPFPWTKAQSIVHKVQADIDTALAAGGVLAALYAMADRAELQAVAFRSAFELPTHSADAELDSLIFPLWSWPDELPGHAAGNRLPHKMFWGTVNAIAKDAYPKNSKDVVLSFLNHVVDTWQEVADNEKAKQAIKKLVQELSDLGGSSDYTISELLDLHSKPFSRAVILFFLRKDLRELLEFNHDKLNHNDLISAAVLFGARDGWISIEGDLRGTPQLQNSIVHRMAALAHKTSGTSLDLGLQPEPPAIFRDLFKPHEDKWTAKQKKAALILAKFKKWDCIQTVINLGHGDYTFTSNRAGLQIVLDGMEKGVTHKVDRPLFLKHLYKELSQKTITGRINDEVRKILDNTK</sequence>
<dbReference type="AlphaFoldDB" id="A0A850T9T6"/>
<dbReference type="Proteomes" id="UP000553343">
    <property type="component" value="Unassembled WGS sequence"/>
</dbReference>
<gene>
    <name evidence="1" type="ORF">HXW94_15360</name>
</gene>
<comment type="caution">
    <text evidence="1">The sequence shown here is derived from an EMBL/GenBank/DDBJ whole genome shotgun (WGS) entry which is preliminary data.</text>
</comment>
<protein>
    <submittedName>
        <fullName evidence="1">Uncharacterized protein</fullName>
    </submittedName>
</protein>
<evidence type="ECO:0000313" key="2">
    <source>
        <dbReference type="Proteomes" id="UP000553343"/>
    </source>
</evidence>
<evidence type="ECO:0000313" key="1">
    <source>
        <dbReference type="EMBL" id="NWH06342.1"/>
    </source>
</evidence>
<organism evidence="1 2">
    <name type="scientific">Desulfobacter latus</name>
    <dbReference type="NCBI Taxonomy" id="2292"/>
    <lineage>
        <taxon>Bacteria</taxon>
        <taxon>Pseudomonadati</taxon>
        <taxon>Thermodesulfobacteriota</taxon>
        <taxon>Desulfobacteria</taxon>
        <taxon>Desulfobacterales</taxon>
        <taxon>Desulfobacteraceae</taxon>
        <taxon>Desulfobacter</taxon>
    </lineage>
</organism>
<dbReference type="EMBL" id="JACADJ010000070">
    <property type="protein sequence ID" value="NWH06342.1"/>
    <property type="molecule type" value="Genomic_DNA"/>
</dbReference>
<accession>A0A850T9T6</accession>
<dbReference type="RefSeq" id="WP_178367793.1">
    <property type="nucleotide sequence ID" value="NZ_JACADJ010000070.1"/>
</dbReference>